<dbReference type="Proteomes" id="UP000315395">
    <property type="component" value="Chromosome"/>
</dbReference>
<dbReference type="RefSeq" id="WP_143782067.1">
    <property type="nucleotide sequence ID" value="NZ_CP041616.1"/>
</dbReference>
<feature type="transmembrane region" description="Helical" evidence="1">
    <location>
        <begin position="71"/>
        <end position="92"/>
    </location>
</feature>
<name>A0A516G7C2_9MICO</name>
<keyword evidence="1" id="KW-0812">Transmembrane</keyword>
<dbReference type="OrthoDB" id="9944177at2"/>
<accession>A0A516G7C2</accession>
<evidence type="ECO:0000313" key="3">
    <source>
        <dbReference type="Proteomes" id="UP000315395"/>
    </source>
</evidence>
<evidence type="ECO:0000313" key="2">
    <source>
        <dbReference type="EMBL" id="QDO87409.1"/>
    </source>
</evidence>
<feature type="transmembrane region" description="Helical" evidence="1">
    <location>
        <begin position="113"/>
        <end position="134"/>
    </location>
</feature>
<proteinExistence type="predicted"/>
<feature type="transmembrane region" description="Helical" evidence="1">
    <location>
        <begin position="6"/>
        <end position="24"/>
    </location>
</feature>
<evidence type="ECO:0000256" key="1">
    <source>
        <dbReference type="SAM" id="Phobius"/>
    </source>
</evidence>
<protein>
    <submittedName>
        <fullName evidence="2">Uncharacterized protein</fullName>
    </submittedName>
</protein>
<gene>
    <name evidence="2" type="ORF">FNH13_02890</name>
</gene>
<dbReference type="AlphaFoldDB" id="A0A516G7C2"/>
<feature type="transmembrane region" description="Helical" evidence="1">
    <location>
        <begin position="140"/>
        <end position="164"/>
    </location>
</feature>
<keyword evidence="3" id="KW-1185">Reference proteome</keyword>
<keyword evidence="1" id="KW-1133">Transmembrane helix</keyword>
<dbReference type="KEGG" id="orz:FNH13_02890"/>
<organism evidence="2 3">
    <name type="scientific">Ornithinimicrobium ciconiae</name>
    <dbReference type="NCBI Taxonomy" id="2594265"/>
    <lineage>
        <taxon>Bacteria</taxon>
        <taxon>Bacillati</taxon>
        <taxon>Actinomycetota</taxon>
        <taxon>Actinomycetes</taxon>
        <taxon>Micrococcales</taxon>
        <taxon>Ornithinimicrobiaceae</taxon>
        <taxon>Ornithinimicrobium</taxon>
    </lineage>
</organism>
<reference evidence="2 3" key="1">
    <citation type="submission" date="2019-07" db="EMBL/GenBank/DDBJ databases">
        <title>complete genome sequencing of Ornithinimicrobium sp. H23M54.</title>
        <authorList>
            <person name="Bae J.-W."/>
            <person name="Lee S.-Y."/>
        </authorList>
    </citation>
    <scope>NUCLEOTIDE SEQUENCE [LARGE SCALE GENOMIC DNA]</scope>
    <source>
        <strain evidence="2 3">H23M54</strain>
    </source>
</reference>
<keyword evidence="1" id="KW-0472">Membrane</keyword>
<feature type="transmembrane region" description="Helical" evidence="1">
    <location>
        <begin position="45"/>
        <end position="65"/>
    </location>
</feature>
<sequence length="183" mass="20256">MNPVFALIMGVLWMPLTFVLGRRLESESTPPEHREALARRVTGGSALVIPGAATLLLLLGSWFAVRAGDDRWWMWLAAGLLFLVNLVLALRLRRTVTGQWLGGGPREAGKRALAARLGGLAAVCYVGTYLTAWVTGPERAVWATVLMWTLLVAFMVLIVAWGFLVMFAQQDEAYEEWERDRGA</sequence>
<dbReference type="EMBL" id="CP041616">
    <property type="protein sequence ID" value="QDO87409.1"/>
    <property type="molecule type" value="Genomic_DNA"/>
</dbReference>